<dbReference type="Gene3D" id="3.90.220.20">
    <property type="entry name" value="DNA methylase specificity domains"/>
    <property type="match status" value="1"/>
</dbReference>
<protein>
    <submittedName>
        <fullName evidence="4">Type II restriction endonuclease subunit M</fullName>
    </submittedName>
</protein>
<dbReference type="InterPro" id="IPR029063">
    <property type="entry name" value="SAM-dependent_MTases_sf"/>
</dbReference>
<dbReference type="Pfam" id="PF02384">
    <property type="entry name" value="N6_Mtase"/>
    <property type="match status" value="1"/>
</dbReference>
<dbReference type="GO" id="GO:0004519">
    <property type="term" value="F:endonuclease activity"/>
    <property type="evidence" value="ECO:0007669"/>
    <property type="project" value="UniProtKB-KW"/>
</dbReference>
<keyword evidence="2" id="KW-0238">DNA-binding</keyword>
<dbReference type="PRINTS" id="PR00507">
    <property type="entry name" value="N12N6MTFRASE"/>
</dbReference>
<sequence>MYDDSATVAAADIARLAGVGRAAVSNWRRRFDDFPSPVGGTSSSPLFSLFDVEDWLRRQGKLAEIPLDERVWQQLRAGVEDLGLADVLGHVGAFLLFLDRYPKKWQELSRRKDAGLSSEEFAEERLPGASRVDITLSLLRAVAELAAERGTTATFDFLYTRYLEAHSRRVATSPAGVADLMVDLVASDGGTVLDPTCGLGTLLLAAASSGAAKVAGQDRDEAVARITAVRLTLHGHDATVHVGDSLRDDRFGPLQADGVVCSPPFGERSWGYEELASDVRWQYGLPPRGEPELPWVQHGLHHVRPGGHVVILMPSAAADRRSGRRIRAQLLRTGTLRGVVTLPVGAAPHALGSPHLWILRKPEAEDPIPSHVLMMDVAELPWPRIRAEVVKRWQAFCASPQVDGAVPLIDLLDEDVDLTPACYVAGGPPDSTGQEFTAAVDAMVASVSALQQAMEELRAFSPDRAELPKATIAEQARAGAIFLQQVPKHEPVSGGLPMLTVEDVIAGREPSGRTAAFEDMVTLRSGDVVVPWGGRTFVARVVREGGAVLGSGLHLLRVDPERVDPACLAGFLRLAGKQTAGRGQSGTSRSDIRRVEIPRLPLSEQRRLGEAFERLERVEEIVNGVHEQGAALVRLGFEGFAGGSLVGI</sequence>
<keyword evidence="4" id="KW-0378">Hydrolase</keyword>
<evidence type="ECO:0000313" key="5">
    <source>
        <dbReference type="Proteomes" id="UP000650628"/>
    </source>
</evidence>
<keyword evidence="4" id="KW-0255">Endonuclease</keyword>
<evidence type="ECO:0000259" key="3">
    <source>
        <dbReference type="Pfam" id="PF02384"/>
    </source>
</evidence>
<dbReference type="Gene3D" id="3.40.50.150">
    <property type="entry name" value="Vaccinia Virus protein VP39"/>
    <property type="match status" value="1"/>
</dbReference>
<evidence type="ECO:0000256" key="2">
    <source>
        <dbReference type="ARBA" id="ARBA00023125"/>
    </source>
</evidence>
<dbReference type="Proteomes" id="UP000650628">
    <property type="component" value="Unassembled WGS sequence"/>
</dbReference>
<dbReference type="CDD" id="cd02440">
    <property type="entry name" value="AdoMet_MTases"/>
    <property type="match status" value="1"/>
</dbReference>
<dbReference type="AlphaFoldDB" id="A0A8J3TTX8"/>
<keyword evidence="1" id="KW-0680">Restriction system</keyword>
<dbReference type="InterPro" id="IPR052916">
    <property type="entry name" value="Type-I_RE_MTase_Subunit"/>
</dbReference>
<dbReference type="SUPFAM" id="SSF53335">
    <property type="entry name" value="S-adenosyl-L-methionine-dependent methyltransferases"/>
    <property type="match status" value="1"/>
</dbReference>
<feature type="domain" description="DNA methylase adenine-specific" evidence="3">
    <location>
        <begin position="174"/>
        <end position="378"/>
    </location>
</feature>
<name>A0A8J3TTX8_9ACTN</name>
<dbReference type="PANTHER" id="PTHR42998">
    <property type="entry name" value="TYPE I RESTRICTION ENZYME HINDVIIP M PROTEIN-RELATED"/>
    <property type="match status" value="1"/>
</dbReference>
<reference evidence="4 5" key="1">
    <citation type="submission" date="2021-01" db="EMBL/GenBank/DDBJ databases">
        <title>Whole genome shotgun sequence of Planotetraspora mira NBRC 15435.</title>
        <authorList>
            <person name="Komaki H."/>
            <person name="Tamura T."/>
        </authorList>
    </citation>
    <scope>NUCLEOTIDE SEQUENCE [LARGE SCALE GENOMIC DNA]</scope>
    <source>
        <strain evidence="4 5">NBRC 15435</strain>
    </source>
</reference>
<dbReference type="PANTHER" id="PTHR42998:SF1">
    <property type="entry name" value="TYPE I RESTRICTION ENZYME HINDI METHYLASE SUBUNIT"/>
    <property type="match status" value="1"/>
</dbReference>
<dbReference type="RefSeq" id="WP_203954395.1">
    <property type="nucleotide sequence ID" value="NZ_BOOO01000019.1"/>
</dbReference>
<evidence type="ECO:0000313" key="4">
    <source>
        <dbReference type="EMBL" id="GII30434.1"/>
    </source>
</evidence>
<dbReference type="GO" id="GO:0003677">
    <property type="term" value="F:DNA binding"/>
    <property type="evidence" value="ECO:0007669"/>
    <property type="project" value="UniProtKB-KW"/>
</dbReference>
<evidence type="ECO:0000256" key="1">
    <source>
        <dbReference type="ARBA" id="ARBA00022747"/>
    </source>
</evidence>
<dbReference type="GO" id="GO:0008170">
    <property type="term" value="F:N-methyltransferase activity"/>
    <property type="evidence" value="ECO:0007669"/>
    <property type="project" value="InterPro"/>
</dbReference>
<organism evidence="4 5">
    <name type="scientific">Planotetraspora mira</name>
    <dbReference type="NCBI Taxonomy" id="58121"/>
    <lineage>
        <taxon>Bacteria</taxon>
        <taxon>Bacillati</taxon>
        <taxon>Actinomycetota</taxon>
        <taxon>Actinomycetes</taxon>
        <taxon>Streptosporangiales</taxon>
        <taxon>Streptosporangiaceae</taxon>
        <taxon>Planotetraspora</taxon>
    </lineage>
</organism>
<dbReference type="SUPFAM" id="SSF116734">
    <property type="entry name" value="DNA methylase specificity domain"/>
    <property type="match status" value="1"/>
</dbReference>
<dbReference type="GO" id="GO:0009307">
    <property type="term" value="P:DNA restriction-modification system"/>
    <property type="evidence" value="ECO:0007669"/>
    <property type="project" value="UniProtKB-KW"/>
</dbReference>
<comment type="caution">
    <text evidence="4">The sequence shown here is derived from an EMBL/GenBank/DDBJ whole genome shotgun (WGS) entry which is preliminary data.</text>
</comment>
<dbReference type="EMBL" id="BOOO01000019">
    <property type="protein sequence ID" value="GII30434.1"/>
    <property type="molecule type" value="Genomic_DNA"/>
</dbReference>
<keyword evidence="5" id="KW-1185">Reference proteome</keyword>
<dbReference type="InterPro" id="IPR003356">
    <property type="entry name" value="DNA_methylase_A-5"/>
</dbReference>
<dbReference type="InterPro" id="IPR044946">
    <property type="entry name" value="Restrct_endonuc_typeI_TRD_sf"/>
</dbReference>
<gene>
    <name evidence="4" type="ORF">Pmi06nite_38760</name>
</gene>
<proteinExistence type="predicted"/>
<keyword evidence="4" id="KW-0540">Nuclease</keyword>
<accession>A0A8J3TTX8</accession>